<evidence type="ECO:0000313" key="6">
    <source>
        <dbReference type="EMBL" id="KAK2158681.1"/>
    </source>
</evidence>
<keyword evidence="1 2" id="KW-1015">Disulfide bond</keyword>
<keyword evidence="2" id="KW-0245">EGF-like domain</keyword>
<proteinExistence type="predicted"/>
<dbReference type="InterPro" id="IPR018097">
    <property type="entry name" value="EGF_Ca-bd_CS"/>
</dbReference>
<comment type="caution">
    <text evidence="6">The sequence shown here is derived from an EMBL/GenBank/DDBJ whole genome shotgun (WGS) entry which is preliminary data.</text>
</comment>
<evidence type="ECO:0000256" key="3">
    <source>
        <dbReference type="SAM" id="MobiDB-lite"/>
    </source>
</evidence>
<feature type="compositionally biased region" description="Basic and acidic residues" evidence="3">
    <location>
        <begin position="1893"/>
        <end position="1906"/>
    </location>
</feature>
<dbReference type="PROSITE" id="PS01186">
    <property type="entry name" value="EGF_2"/>
    <property type="match status" value="1"/>
</dbReference>
<keyword evidence="7" id="KW-1185">Reference proteome</keyword>
<reference evidence="6" key="1">
    <citation type="journal article" date="2023" name="Mol. Biol. Evol.">
        <title>Third-Generation Sequencing Reveals the Adaptive Role of the Epigenome in Three Deep-Sea Polychaetes.</title>
        <authorList>
            <person name="Perez M."/>
            <person name="Aroh O."/>
            <person name="Sun Y."/>
            <person name="Lan Y."/>
            <person name="Juniper S.K."/>
            <person name="Young C.R."/>
            <person name="Angers B."/>
            <person name="Qian P.Y."/>
        </authorList>
    </citation>
    <scope>NUCLEOTIDE SEQUENCE</scope>
    <source>
        <strain evidence="6">R07B-5</strain>
    </source>
</reference>
<dbReference type="Pfam" id="PF17963">
    <property type="entry name" value="Big_9"/>
    <property type="match status" value="1"/>
</dbReference>
<evidence type="ECO:0000259" key="5">
    <source>
        <dbReference type="PROSITE" id="PS50026"/>
    </source>
</evidence>
<comment type="caution">
    <text evidence="2">Lacks conserved residue(s) required for the propagation of feature annotation.</text>
</comment>
<feature type="domain" description="EGF-like" evidence="5">
    <location>
        <begin position="1710"/>
        <end position="1755"/>
    </location>
</feature>
<protein>
    <recommendedName>
        <fullName evidence="5">EGF-like domain-containing protein</fullName>
    </recommendedName>
</protein>
<organism evidence="6 7">
    <name type="scientific">Ridgeia piscesae</name>
    <name type="common">Tubeworm</name>
    <dbReference type="NCBI Taxonomy" id="27915"/>
    <lineage>
        <taxon>Eukaryota</taxon>
        <taxon>Metazoa</taxon>
        <taxon>Spiralia</taxon>
        <taxon>Lophotrochozoa</taxon>
        <taxon>Annelida</taxon>
        <taxon>Polychaeta</taxon>
        <taxon>Sedentaria</taxon>
        <taxon>Canalipalpata</taxon>
        <taxon>Sabellida</taxon>
        <taxon>Siboglinidae</taxon>
        <taxon>Ridgeia</taxon>
    </lineage>
</organism>
<evidence type="ECO:0000256" key="1">
    <source>
        <dbReference type="ARBA" id="ARBA00023157"/>
    </source>
</evidence>
<feature type="disulfide bond" evidence="2">
    <location>
        <begin position="1745"/>
        <end position="1754"/>
    </location>
</feature>
<keyword evidence="4" id="KW-1133">Transmembrane helix</keyword>
<dbReference type="InterPro" id="IPR000152">
    <property type="entry name" value="EGF-type_Asp/Asn_hydroxyl_site"/>
</dbReference>
<dbReference type="InterPro" id="IPR000742">
    <property type="entry name" value="EGF"/>
</dbReference>
<feature type="transmembrane region" description="Helical" evidence="4">
    <location>
        <begin position="1799"/>
        <end position="1821"/>
    </location>
</feature>
<name>A0AAD9N892_RIDPI</name>
<sequence length="1949" mass="213232">MQVSAVNGAGLTAAHYTDGVLVDPTPPEMIFVHAGVLSGESEELEDGYVIHSDKNGILASWGGSDGMTDVLPFRSMGLSRDGYIDNVKLDLTDITTNTPVYHITVKTLNGAGKGSAIMSSRDGPDTGVDIDYQLDVSTVTVTFSGYESQRDGVSRYEWAIGSAPRLDDVMPYSDINLVTDEGGPNGMLGSGKGQSQLPLSAAVKYYTTVRAVTGAGNVLESASDGILVDVTAPVAEITSLGVKTLNRTDARTESTEMLYQKEADSYTVGWHVDDRESGVSGVWFRVELSTTVASSAVIVDNTAPLPGVILCPECVPEHTLMQDDVVCQRELTQVSAAWEPFEDPETRITRYQVALGSTPGGTEIRHFEDVKDGQLSITIRNLDLSGERRVFVTVKGFNAAGLYSTATSNGVFVSLVSSGKESLGKSYVYDGSDFNNDIDFQDNNDGAMKAETDELNLKDGESYFVIVRATNKLGFTYSLRSDGLTVQLEPLLPGNVRDGDIAGVDLNLQLSVTTLSANWDGFGQPKSASNGPLIRHRRYPSTRTNVWPFTNVGLNVTWTISYLKLIPRKVIYYVTVRAYSVSTAMVDVTSNGIRVGYGSHVISTGTIELANRVSTDEVVGAIIDVPLPCAAVDESGACVETSAAFVVDTTPVLSGRIGVGPDYRLNVLYSSTSDTVTTWWTGFSDPESGVKKMYIRLWSGGESCTAPNIDSMTSVVEFIELPSNASSYEFTNIIIQESVVYYIELQVTNGAGLSRSVFSRPILLDAAAPTAGSVKHGRDFTAEITYQHSTTEMHGDNELWIIAASNDEDLDHRTAEHVKALMSGTPSVTSRTQLTIGVYNRHGWVAPLVDPFSPPETSAIIRKLTLPAAHTDLCRFGEPFRGQAHPVVEFLAAVGTTAYDNDVSPYQKINRPCIPCQHVCDELVCTKTCRVDQTQVVHVDIAGLNLEPRQAGTNSNETYLQVYYLTVKAVTASGQYVTASSAGVYVDTTPPVIEMLYHVDMSWNQDEPSNYQGDNSTIAIHYQAFDGESEVVETWWAIGSGPGDTDVQPFVKITTNQFVSNTSLSGLLLDNHKYYVTLVCVNGAGQKTTNISRGVTVMTESPSAGAVPTTEMDTEPFGDEADVVPARKTSRQDSVSVGWGKAPENEHISGICSKEGNADIFPERQVGLGEYAGEVRLSAEGITFPSGSNASAIGTANQRKKRDMSGSFFMEPGRTLRVHIRACTKAHKCRQMPVKPVIIVRDADIVAKTKGGRLSLTLGNNATLTEATIAATKHQSDDKMLVGGILSDADVNYLYMSETSNSFKPFIVNPETTKEKTDRYLRNRIHRWVGKPLFISTLPDQIVDGPLDITMPFDKTRVDDFMQGYHPCILRWCAGAEMWIDAGRTCDTDDDNRRIDWKNGLVTVTVSPSCICGNANRTSRNKRDIPSVNSQGVAMYSAANTANTFSNSPPTITSESRVSVFEDVQFEILLTAEDPDNDLLSFLVNTTAPSPAGNVTLTTDGTLSYKPYENYYGTDTVYFTVWEKRTDDEPPLYVDGQLVVEVTPTNDVPRLAVFKEGRDINTPSSVVTMNVEENIKTNVVYQDLVVVVAAYDADYNDDVTLAFDQPQHGNLTVYSQVNEAELIPQDCAQTWETRRRVWDKLINGISTMSPVKKGMLPNPCGTDMINQRRAWVITVLRYKPFEGYFGDDIIKVTAADSMSQDLMTIDLRVLKNPCVNKGICQGPETDPECTSTNRTKGFVGYACLCPRGYVGDYCEREIDECGSDPCPANYTCINRIGAYECYCHPDWPCHVTQPLLQSWKVVMISVGSVIGIVFVGIALMIRGCAPNRAKRLRPKHSSRSSSTASTIRHGPFRSRWLYGFESSLQREADCGAQPLALRLPTSYGHTNPAYVGRHSDYRGSDERGDSFESTEPFWQHQRRQPAAPFSRPKNALFRPMGRRPPRCPQPDYD</sequence>
<dbReference type="PROSITE" id="PS01187">
    <property type="entry name" value="EGF_CA"/>
    <property type="match status" value="1"/>
</dbReference>
<dbReference type="PROSITE" id="PS50026">
    <property type="entry name" value="EGF_3"/>
    <property type="match status" value="1"/>
</dbReference>
<feature type="region of interest" description="Disordered" evidence="3">
    <location>
        <begin position="1890"/>
        <end position="1949"/>
    </location>
</feature>
<gene>
    <name evidence="6" type="ORF">NP493_1763g00012</name>
</gene>
<feature type="compositionally biased region" description="Polar residues" evidence="3">
    <location>
        <begin position="1186"/>
        <end position="1197"/>
    </location>
</feature>
<dbReference type="EMBL" id="JAODUO010001776">
    <property type="protein sequence ID" value="KAK2158681.1"/>
    <property type="molecule type" value="Genomic_DNA"/>
</dbReference>
<keyword evidence="4" id="KW-0472">Membrane</keyword>
<evidence type="ECO:0000256" key="2">
    <source>
        <dbReference type="PROSITE-ProRule" id="PRU00076"/>
    </source>
</evidence>
<dbReference type="Gene3D" id="2.10.25.10">
    <property type="entry name" value="Laminin"/>
    <property type="match status" value="2"/>
</dbReference>
<feature type="region of interest" description="Disordered" evidence="3">
    <location>
        <begin position="1186"/>
        <end position="1207"/>
    </location>
</feature>
<dbReference type="FunFam" id="2.10.25.10:FF:001123">
    <property type="entry name" value="Uncharacterized protein"/>
    <property type="match status" value="1"/>
</dbReference>
<dbReference type="PANTHER" id="PTHR16897">
    <property type="entry name" value="OS10G0105400 PROTEIN"/>
    <property type="match status" value="1"/>
</dbReference>
<keyword evidence="4" id="KW-0812">Transmembrane</keyword>
<dbReference type="InterPro" id="IPR001881">
    <property type="entry name" value="EGF-like_Ca-bd_dom"/>
</dbReference>
<accession>A0AAD9N892</accession>
<evidence type="ECO:0000313" key="7">
    <source>
        <dbReference type="Proteomes" id="UP001209878"/>
    </source>
</evidence>
<dbReference type="Proteomes" id="UP001209878">
    <property type="component" value="Unassembled WGS sequence"/>
</dbReference>
<dbReference type="GO" id="GO:0005509">
    <property type="term" value="F:calcium ion binding"/>
    <property type="evidence" value="ECO:0007669"/>
    <property type="project" value="InterPro"/>
</dbReference>
<dbReference type="PROSITE" id="PS00022">
    <property type="entry name" value="EGF_1"/>
    <property type="match status" value="1"/>
</dbReference>
<dbReference type="PROSITE" id="PS00010">
    <property type="entry name" value="ASX_HYDROXYL"/>
    <property type="match status" value="1"/>
</dbReference>
<dbReference type="PANTHER" id="PTHR16897:SF2">
    <property type="entry name" value="OS03G0226600 PROTEIN"/>
    <property type="match status" value="1"/>
</dbReference>
<dbReference type="CDD" id="cd00054">
    <property type="entry name" value="EGF_CA"/>
    <property type="match status" value="2"/>
</dbReference>
<evidence type="ECO:0000256" key="4">
    <source>
        <dbReference type="SAM" id="Phobius"/>
    </source>
</evidence>
<dbReference type="SMART" id="SM00179">
    <property type="entry name" value="EGF_CA"/>
    <property type="match status" value="1"/>
</dbReference>